<dbReference type="PROSITE" id="PS50863">
    <property type="entry name" value="B3"/>
    <property type="match status" value="1"/>
</dbReference>
<evidence type="ECO:0000256" key="4">
    <source>
        <dbReference type="ARBA" id="ARBA00023163"/>
    </source>
</evidence>
<keyword evidence="2" id="KW-0805">Transcription regulation</keyword>
<dbReference type="InterPro" id="IPR044837">
    <property type="entry name" value="REM16-like"/>
</dbReference>
<comment type="subcellular location">
    <subcellularLocation>
        <location evidence="1">Nucleus</location>
    </subcellularLocation>
</comment>
<reference evidence="7 8" key="1">
    <citation type="journal article" date="2022" name="G3 (Bethesda)">
        <title>Whole-genome sequence and methylome profiling of the almond [Prunus dulcis (Mill.) D.A. Webb] cultivar 'Nonpareil'.</title>
        <authorList>
            <person name="D'Amico-Willman K.M."/>
            <person name="Ouma W.Z."/>
            <person name="Meulia T."/>
            <person name="Sideli G.M."/>
            <person name="Gradziel T.M."/>
            <person name="Fresnedo-Ramirez J."/>
        </authorList>
    </citation>
    <scope>NUCLEOTIDE SEQUENCE [LARGE SCALE GENOMIC DNA]</scope>
    <source>
        <strain evidence="7">Clone GOH B32 T37-40</strain>
    </source>
</reference>
<dbReference type="EMBL" id="JAJFAZ020000007">
    <property type="protein sequence ID" value="KAI5318017.1"/>
    <property type="molecule type" value="Genomic_DNA"/>
</dbReference>
<keyword evidence="8" id="KW-1185">Reference proteome</keyword>
<keyword evidence="4" id="KW-0804">Transcription</keyword>
<dbReference type="SMART" id="SM01019">
    <property type="entry name" value="B3"/>
    <property type="match status" value="1"/>
</dbReference>
<name>A0AAD4V622_PRUDU</name>
<evidence type="ECO:0000313" key="8">
    <source>
        <dbReference type="Proteomes" id="UP001054821"/>
    </source>
</evidence>
<dbReference type="InterPro" id="IPR003340">
    <property type="entry name" value="B3_DNA-bd"/>
</dbReference>
<dbReference type="SUPFAM" id="SSF101936">
    <property type="entry name" value="DNA-binding pseudobarrel domain"/>
    <property type="match status" value="1"/>
</dbReference>
<evidence type="ECO:0000256" key="3">
    <source>
        <dbReference type="ARBA" id="ARBA00023125"/>
    </source>
</evidence>
<dbReference type="InterPro" id="IPR015300">
    <property type="entry name" value="DNA-bd_pseudobarrel_sf"/>
</dbReference>
<dbReference type="CDD" id="cd10017">
    <property type="entry name" value="B3_DNA"/>
    <property type="match status" value="1"/>
</dbReference>
<feature type="domain" description="TF-B3" evidence="6">
    <location>
        <begin position="1"/>
        <end position="82"/>
    </location>
</feature>
<dbReference type="PANTHER" id="PTHR31391">
    <property type="entry name" value="B3 DOMAIN-CONTAINING PROTEIN OS11G0197600-RELATED"/>
    <property type="match status" value="1"/>
</dbReference>
<keyword evidence="5" id="KW-0539">Nucleus</keyword>
<evidence type="ECO:0000256" key="1">
    <source>
        <dbReference type="ARBA" id="ARBA00004123"/>
    </source>
</evidence>
<dbReference type="Pfam" id="PF02362">
    <property type="entry name" value="B3"/>
    <property type="match status" value="1"/>
</dbReference>
<evidence type="ECO:0000256" key="2">
    <source>
        <dbReference type="ARBA" id="ARBA00023015"/>
    </source>
</evidence>
<dbReference type="PANTHER" id="PTHR31391:SF143">
    <property type="entry name" value="B3 DNA-BINDING DOMAIN PROTEIN"/>
    <property type="match status" value="1"/>
</dbReference>
<comment type="caution">
    <text evidence="7">The sequence shown here is derived from an EMBL/GenBank/DDBJ whole genome shotgun (WGS) entry which is preliminary data.</text>
</comment>
<sequence>MQHVPVTFAWSFVKNRKQTVTLQVRERSWAVNLIGHTKESGAELSGGWREFVTENGLMDGDVYIFELIERNDIVLKVHIFRC</sequence>
<evidence type="ECO:0000259" key="6">
    <source>
        <dbReference type="PROSITE" id="PS50863"/>
    </source>
</evidence>
<dbReference type="AlphaFoldDB" id="A0AAD4V622"/>
<dbReference type="Proteomes" id="UP001054821">
    <property type="component" value="Chromosome 7"/>
</dbReference>
<gene>
    <name evidence="7" type="ORF">L3X38_037725</name>
</gene>
<proteinExistence type="predicted"/>
<protein>
    <recommendedName>
        <fullName evidence="6">TF-B3 domain-containing protein</fullName>
    </recommendedName>
</protein>
<dbReference type="Gene3D" id="2.40.330.10">
    <property type="entry name" value="DNA-binding pseudobarrel domain"/>
    <property type="match status" value="1"/>
</dbReference>
<accession>A0AAD4V622</accession>
<dbReference type="GO" id="GO:0003677">
    <property type="term" value="F:DNA binding"/>
    <property type="evidence" value="ECO:0007669"/>
    <property type="project" value="UniProtKB-KW"/>
</dbReference>
<dbReference type="GO" id="GO:0005634">
    <property type="term" value="C:nucleus"/>
    <property type="evidence" value="ECO:0007669"/>
    <property type="project" value="UniProtKB-SubCell"/>
</dbReference>
<organism evidence="7 8">
    <name type="scientific">Prunus dulcis</name>
    <name type="common">Almond</name>
    <name type="synonym">Amygdalus dulcis</name>
    <dbReference type="NCBI Taxonomy" id="3755"/>
    <lineage>
        <taxon>Eukaryota</taxon>
        <taxon>Viridiplantae</taxon>
        <taxon>Streptophyta</taxon>
        <taxon>Embryophyta</taxon>
        <taxon>Tracheophyta</taxon>
        <taxon>Spermatophyta</taxon>
        <taxon>Magnoliopsida</taxon>
        <taxon>eudicotyledons</taxon>
        <taxon>Gunneridae</taxon>
        <taxon>Pentapetalae</taxon>
        <taxon>rosids</taxon>
        <taxon>fabids</taxon>
        <taxon>Rosales</taxon>
        <taxon>Rosaceae</taxon>
        <taxon>Amygdaloideae</taxon>
        <taxon>Amygdaleae</taxon>
        <taxon>Prunus</taxon>
    </lineage>
</organism>
<evidence type="ECO:0000256" key="5">
    <source>
        <dbReference type="ARBA" id="ARBA00023242"/>
    </source>
</evidence>
<evidence type="ECO:0000313" key="7">
    <source>
        <dbReference type="EMBL" id="KAI5318017.1"/>
    </source>
</evidence>
<keyword evidence="3" id="KW-0238">DNA-binding</keyword>